<protein>
    <recommendedName>
        <fullName evidence="3">Ethanolamine utilization protein</fullName>
    </recommendedName>
</protein>
<gene>
    <name evidence="1" type="ORF">WMO66_10360</name>
</gene>
<name>A0ABV1G899_9FIRM</name>
<organism evidence="1 2">
    <name type="scientific">Faecousia intestinalis</name>
    <dbReference type="NCBI Taxonomy" id="3133167"/>
    <lineage>
        <taxon>Bacteria</taxon>
        <taxon>Bacillati</taxon>
        <taxon>Bacillota</taxon>
        <taxon>Clostridia</taxon>
        <taxon>Eubacteriales</taxon>
        <taxon>Oscillospiraceae</taxon>
        <taxon>Faecousia</taxon>
    </lineage>
</organism>
<proteinExistence type="predicted"/>
<dbReference type="EMBL" id="JBBMFF010000241">
    <property type="protein sequence ID" value="MEQ2511641.1"/>
    <property type="molecule type" value="Genomic_DNA"/>
</dbReference>
<comment type="caution">
    <text evidence="1">The sequence shown here is derived from an EMBL/GenBank/DDBJ whole genome shotgun (WGS) entry which is preliminary data.</text>
</comment>
<dbReference type="Proteomes" id="UP001491552">
    <property type="component" value="Unassembled WGS sequence"/>
</dbReference>
<evidence type="ECO:0008006" key="3">
    <source>
        <dbReference type="Google" id="ProtNLM"/>
    </source>
</evidence>
<accession>A0ABV1G899</accession>
<keyword evidence="2" id="KW-1185">Reference proteome</keyword>
<dbReference type="RefSeq" id="WP_349136383.1">
    <property type="nucleotide sequence ID" value="NZ_JBBMFF010000241.1"/>
</dbReference>
<evidence type="ECO:0000313" key="1">
    <source>
        <dbReference type="EMBL" id="MEQ2511641.1"/>
    </source>
</evidence>
<reference evidence="1 2" key="1">
    <citation type="submission" date="2024-03" db="EMBL/GenBank/DDBJ databases">
        <title>Human intestinal bacterial collection.</title>
        <authorList>
            <person name="Pauvert C."/>
            <person name="Hitch T.C.A."/>
            <person name="Clavel T."/>
        </authorList>
    </citation>
    <scope>NUCLEOTIDE SEQUENCE [LARGE SCALE GENOMIC DNA]</scope>
    <source>
        <strain evidence="1 2">CLA-AA-H192</strain>
    </source>
</reference>
<evidence type="ECO:0000313" key="2">
    <source>
        <dbReference type="Proteomes" id="UP001491552"/>
    </source>
</evidence>
<sequence length="234" mass="26086">MDRAQLYKLTELIVAEVVRRIAQEERRRQHPEQVLVLLADSVSFPEKLQQTLNEQFGVAYTPVSIPETNTFADEALLYAGKLEPGGLLERVKEAKTVILVSPRLELLRRIASGDDGDPLSHLLVRAILWQKDVRVYLDYEPPRFRRNTFLADTAEAIDTLRQMAVTVCPYFAVAPQEPEGTDLVTEADVLDAAKTESKTIRCRSGAIITPAARDALAATDVILRYEGETTHAAS</sequence>